<dbReference type="PANTHER" id="PTHR17630:SF44">
    <property type="entry name" value="PROTEIN AIM2"/>
    <property type="match status" value="1"/>
</dbReference>
<dbReference type="Proteomes" id="UP000235672">
    <property type="component" value="Unassembled WGS sequence"/>
</dbReference>
<evidence type="ECO:0000259" key="2">
    <source>
        <dbReference type="Pfam" id="PF01738"/>
    </source>
</evidence>
<dbReference type="PANTHER" id="PTHR17630">
    <property type="entry name" value="DIENELACTONE HYDROLASE"/>
    <property type="match status" value="1"/>
</dbReference>
<feature type="domain" description="Dienelactone hydrolase" evidence="2">
    <location>
        <begin position="63"/>
        <end position="322"/>
    </location>
</feature>
<evidence type="ECO:0000313" key="3">
    <source>
        <dbReference type="EMBL" id="PMD16483.1"/>
    </source>
</evidence>
<keyword evidence="4" id="KW-1185">Reference proteome</keyword>
<evidence type="ECO:0000313" key="4">
    <source>
        <dbReference type="Proteomes" id="UP000235672"/>
    </source>
</evidence>
<feature type="region of interest" description="Disordered" evidence="1">
    <location>
        <begin position="114"/>
        <end position="134"/>
    </location>
</feature>
<gene>
    <name evidence="3" type="ORF">NA56DRAFT_607374</name>
</gene>
<dbReference type="EMBL" id="KZ613505">
    <property type="protein sequence ID" value="PMD16483.1"/>
    <property type="molecule type" value="Genomic_DNA"/>
</dbReference>
<organism evidence="3 4">
    <name type="scientific">Hyaloscypha hepaticicola</name>
    <dbReference type="NCBI Taxonomy" id="2082293"/>
    <lineage>
        <taxon>Eukaryota</taxon>
        <taxon>Fungi</taxon>
        <taxon>Dikarya</taxon>
        <taxon>Ascomycota</taxon>
        <taxon>Pezizomycotina</taxon>
        <taxon>Leotiomycetes</taxon>
        <taxon>Helotiales</taxon>
        <taxon>Hyaloscyphaceae</taxon>
        <taxon>Hyaloscypha</taxon>
    </lineage>
</organism>
<keyword evidence="3" id="KW-0378">Hydrolase</keyword>
<proteinExistence type="predicted"/>
<dbReference type="OrthoDB" id="17560at2759"/>
<sequence length="324" mass="36548">MAGLHPCCDPTSPSAIWEGTPAGKIIKIDGIETYVARPDMLDGRSKVKLPTLNQESSSRQQFNRVILFLTEGHGIYLPNAQLLADSFAAHLGCDVIMPDQFAGQARLDKDQRPFFPPGKEPIPETVPWTEDKDDPNYELRGIRVPLKENTETSDVYPFRKPPWWQKDESAEEFEAWKGRHEPAVTDPLLARVVKYIHEEYGQDVKIGGVGYCFGGRYVIRLMGSGVIDVGVVYHPSFYTMEEVRKLVKGKRLAIYAAETDDILPPKKRRETEDILKETGTTWTSTVFSGTTHGFSVRGDLTVKEVRLAKESAFRGAVSWFKEWL</sequence>
<dbReference type="InterPro" id="IPR029058">
    <property type="entry name" value="AB_hydrolase_fold"/>
</dbReference>
<protein>
    <submittedName>
        <fullName evidence="3">Alpha/beta-hydrolase</fullName>
    </submittedName>
</protein>
<accession>A0A2J6PR35</accession>
<dbReference type="Gene3D" id="3.40.50.1820">
    <property type="entry name" value="alpha/beta hydrolase"/>
    <property type="match status" value="1"/>
</dbReference>
<dbReference type="Pfam" id="PF01738">
    <property type="entry name" value="DLH"/>
    <property type="match status" value="1"/>
</dbReference>
<name>A0A2J6PR35_9HELO</name>
<dbReference type="SUPFAM" id="SSF53474">
    <property type="entry name" value="alpha/beta-Hydrolases"/>
    <property type="match status" value="1"/>
</dbReference>
<dbReference type="GO" id="GO:0016787">
    <property type="term" value="F:hydrolase activity"/>
    <property type="evidence" value="ECO:0007669"/>
    <property type="project" value="UniProtKB-KW"/>
</dbReference>
<dbReference type="AlphaFoldDB" id="A0A2J6PR35"/>
<dbReference type="InterPro" id="IPR002925">
    <property type="entry name" value="Dienelactn_hydro"/>
</dbReference>
<reference evidence="3 4" key="1">
    <citation type="submission" date="2016-05" db="EMBL/GenBank/DDBJ databases">
        <title>A degradative enzymes factory behind the ericoid mycorrhizal symbiosis.</title>
        <authorList>
            <consortium name="DOE Joint Genome Institute"/>
            <person name="Martino E."/>
            <person name="Morin E."/>
            <person name="Grelet G."/>
            <person name="Kuo A."/>
            <person name="Kohler A."/>
            <person name="Daghino S."/>
            <person name="Barry K."/>
            <person name="Choi C."/>
            <person name="Cichocki N."/>
            <person name="Clum A."/>
            <person name="Copeland A."/>
            <person name="Hainaut M."/>
            <person name="Haridas S."/>
            <person name="Labutti K."/>
            <person name="Lindquist E."/>
            <person name="Lipzen A."/>
            <person name="Khouja H.-R."/>
            <person name="Murat C."/>
            <person name="Ohm R."/>
            <person name="Olson A."/>
            <person name="Spatafora J."/>
            <person name="Veneault-Fourrey C."/>
            <person name="Henrissat B."/>
            <person name="Grigoriev I."/>
            <person name="Martin F."/>
            <person name="Perotto S."/>
        </authorList>
    </citation>
    <scope>NUCLEOTIDE SEQUENCE [LARGE SCALE GENOMIC DNA]</scope>
    <source>
        <strain evidence="3 4">UAMH 7357</strain>
    </source>
</reference>
<evidence type="ECO:0000256" key="1">
    <source>
        <dbReference type="SAM" id="MobiDB-lite"/>
    </source>
</evidence>